<reference evidence="1 2" key="1">
    <citation type="submission" date="2015-09" db="EMBL/GenBank/DDBJ databases">
        <authorList>
            <consortium name="Pathogen Informatics"/>
        </authorList>
    </citation>
    <scope>NUCLEOTIDE SEQUENCE [LARGE SCALE GENOMIC DNA]</scope>
    <source>
        <strain evidence="1 2">2789STDY5834908</strain>
    </source>
</reference>
<sequence>MLKNSKIQFENPELKKIVFYENLNFNTEKYDGMKLIGNTKIKRRINNNSAIVNFRLNIGEDNDKFPFYCVLEMESVFQWEKDIDDHFVEELLKTNASSLLLGYMRPIVANVTGMTKYPSFNIPFLDMSENEAEISWSE</sequence>
<evidence type="ECO:0000313" key="2">
    <source>
        <dbReference type="Proteomes" id="UP000095564"/>
    </source>
</evidence>
<name>A0A174LNQ0_ANAHA</name>
<dbReference type="EMBL" id="CZAU01000006">
    <property type="protein sequence ID" value="CUP23099.1"/>
    <property type="molecule type" value="Genomic_DNA"/>
</dbReference>
<protein>
    <submittedName>
        <fullName evidence="1">Preprotein translocase subunit SecB</fullName>
    </submittedName>
</protein>
<gene>
    <name evidence="1" type="ORF">ERS852520_00891</name>
</gene>
<accession>A0A174LNQ0</accession>
<dbReference type="InterPro" id="IPR035958">
    <property type="entry name" value="SecB-like_sf"/>
</dbReference>
<evidence type="ECO:0000313" key="1">
    <source>
        <dbReference type="EMBL" id="CUP23099.1"/>
    </source>
</evidence>
<dbReference type="Gene3D" id="3.10.420.10">
    <property type="entry name" value="SecB-like"/>
    <property type="match status" value="1"/>
</dbReference>
<dbReference type="Proteomes" id="UP000095564">
    <property type="component" value="Unassembled WGS sequence"/>
</dbReference>
<dbReference type="AlphaFoldDB" id="A0A174LNQ0"/>
<organism evidence="1 2">
    <name type="scientific">Anaerostipes hadrus</name>
    <dbReference type="NCBI Taxonomy" id="649756"/>
    <lineage>
        <taxon>Bacteria</taxon>
        <taxon>Bacillati</taxon>
        <taxon>Bacillota</taxon>
        <taxon>Clostridia</taxon>
        <taxon>Lachnospirales</taxon>
        <taxon>Lachnospiraceae</taxon>
        <taxon>Anaerostipes</taxon>
    </lineage>
</organism>
<proteinExistence type="predicted"/>
<dbReference type="RefSeq" id="WP_044924011.1">
    <property type="nucleotide sequence ID" value="NZ_CZAU01000006.1"/>
</dbReference>
<dbReference type="OrthoDB" id="2085043at2"/>
<dbReference type="SUPFAM" id="SSF54611">
    <property type="entry name" value="SecB-like"/>
    <property type="match status" value="1"/>
</dbReference>